<evidence type="ECO:0000256" key="5">
    <source>
        <dbReference type="SAM" id="Phobius"/>
    </source>
</evidence>
<evidence type="ECO:0000256" key="3">
    <source>
        <dbReference type="ARBA" id="ARBA00023319"/>
    </source>
</evidence>
<evidence type="ECO:0000259" key="6">
    <source>
        <dbReference type="PROSITE" id="PS50835"/>
    </source>
</evidence>
<proteinExistence type="predicted"/>
<dbReference type="InterPro" id="IPR007110">
    <property type="entry name" value="Ig-like_dom"/>
</dbReference>
<feature type="compositionally biased region" description="Polar residues" evidence="4">
    <location>
        <begin position="341"/>
        <end position="369"/>
    </location>
</feature>
<reference evidence="7" key="1">
    <citation type="submission" date="2025-08" db="UniProtKB">
        <authorList>
            <consortium name="Ensembl"/>
        </authorList>
    </citation>
    <scope>IDENTIFICATION</scope>
</reference>
<dbReference type="Gene3D" id="2.60.40.10">
    <property type="entry name" value="Immunoglobulins"/>
    <property type="match status" value="2"/>
</dbReference>
<feature type="region of interest" description="Disordered" evidence="4">
    <location>
        <begin position="442"/>
        <end position="493"/>
    </location>
</feature>
<dbReference type="PROSITE" id="PS50835">
    <property type="entry name" value="IG_LIKE"/>
    <property type="match status" value="2"/>
</dbReference>
<dbReference type="GO" id="GO:0098609">
    <property type="term" value="P:cell-cell adhesion"/>
    <property type="evidence" value="ECO:0007669"/>
    <property type="project" value="TreeGrafter"/>
</dbReference>
<keyword evidence="2 5" id="KW-0472">Membrane</keyword>
<evidence type="ECO:0000313" key="8">
    <source>
        <dbReference type="Proteomes" id="UP000694380"/>
    </source>
</evidence>
<dbReference type="Ensembl" id="ENSCPBT00000019998.1">
    <property type="protein sequence ID" value="ENSCPBP00000016917.1"/>
    <property type="gene ID" value="ENSCPBG00000012436.1"/>
</dbReference>
<keyword evidence="5" id="KW-0812">Transmembrane</keyword>
<reference evidence="7" key="2">
    <citation type="submission" date="2025-09" db="UniProtKB">
        <authorList>
            <consortium name="Ensembl"/>
        </authorList>
    </citation>
    <scope>IDENTIFICATION</scope>
</reference>
<dbReference type="GO" id="GO:0005923">
    <property type="term" value="C:bicellular tight junction"/>
    <property type="evidence" value="ECO:0007669"/>
    <property type="project" value="TreeGrafter"/>
</dbReference>
<evidence type="ECO:0000256" key="2">
    <source>
        <dbReference type="ARBA" id="ARBA00023136"/>
    </source>
</evidence>
<feature type="compositionally biased region" description="Polar residues" evidence="4">
    <location>
        <begin position="479"/>
        <end position="493"/>
    </location>
</feature>
<feature type="compositionally biased region" description="Polar residues" evidence="4">
    <location>
        <begin position="442"/>
        <end position="457"/>
    </location>
</feature>
<dbReference type="InterPro" id="IPR053896">
    <property type="entry name" value="BTN3A2-like_Ig-C"/>
</dbReference>
<comment type="subcellular location">
    <subcellularLocation>
        <location evidence="1">Membrane</location>
    </subcellularLocation>
</comment>
<dbReference type="InterPro" id="IPR013783">
    <property type="entry name" value="Ig-like_fold"/>
</dbReference>
<feature type="transmembrane region" description="Helical" evidence="5">
    <location>
        <begin position="7"/>
        <end position="28"/>
    </location>
</feature>
<gene>
    <name evidence="7" type="primary">IGSF5</name>
</gene>
<name>A0A8C3HEH1_CHRPI</name>
<feature type="compositionally biased region" description="Basic residues" evidence="4">
    <location>
        <begin position="373"/>
        <end position="390"/>
    </location>
</feature>
<evidence type="ECO:0000313" key="7">
    <source>
        <dbReference type="Ensembl" id="ENSCPBP00000016917.1"/>
    </source>
</evidence>
<feature type="region of interest" description="Disordered" evidence="4">
    <location>
        <begin position="341"/>
        <end position="412"/>
    </location>
</feature>
<accession>A0A8C3HEH1</accession>
<keyword evidence="5" id="KW-1133">Transmembrane helix</keyword>
<feature type="domain" description="Ig-like" evidence="6">
    <location>
        <begin position="9"/>
        <end position="128"/>
    </location>
</feature>
<keyword evidence="3" id="KW-0393">Immunoglobulin domain</keyword>
<dbReference type="SMART" id="SM00409">
    <property type="entry name" value="IG"/>
    <property type="match status" value="2"/>
</dbReference>
<feature type="region of interest" description="Disordered" evidence="4">
    <location>
        <begin position="279"/>
        <end position="312"/>
    </location>
</feature>
<feature type="domain" description="Ig-like" evidence="6">
    <location>
        <begin position="129"/>
        <end position="221"/>
    </location>
</feature>
<dbReference type="InterPro" id="IPR036179">
    <property type="entry name" value="Ig-like_dom_sf"/>
</dbReference>
<protein>
    <submittedName>
        <fullName evidence="7">Immunoglobulin superfamily member 5</fullName>
    </submittedName>
</protein>
<feature type="transmembrane region" description="Helical" evidence="5">
    <location>
        <begin position="243"/>
        <end position="268"/>
    </location>
</feature>
<dbReference type="Pfam" id="PF22705">
    <property type="entry name" value="C2-set_3"/>
    <property type="match status" value="1"/>
</dbReference>
<evidence type="ECO:0000256" key="4">
    <source>
        <dbReference type="SAM" id="MobiDB-lite"/>
    </source>
</evidence>
<organism evidence="7 8">
    <name type="scientific">Chrysemys picta bellii</name>
    <name type="common">Western painted turtle</name>
    <name type="synonym">Emys bellii</name>
    <dbReference type="NCBI Taxonomy" id="8478"/>
    <lineage>
        <taxon>Eukaryota</taxon>
        <taxon>Metazoa</taxon>
        <taxon>Chordata</taxon>
        <taxon>Craniata</taxon>
        <taxon>Vertebrata</taxon>
        <taxon>Euteleostomi</taxon>
        <taxon>Archelosauria</taxon>
        <taxon>Testudinata</taxon>
        <taxon>Testudines</taxon>
        <taxon>Cryptodira</taxon>
        <taxon>Durocryptodira</taxon>
        <taxon>Testudinoidea</taxon>
        <taxon>Emydidae</taxon>
        <taxon>Chrysemys</taxon>
    </lineage>
</organism>
<keyword evidence="8" id="KW-1185">Reference proteome</keyword>
<dbReference type="GO" id="GO:0009986">
    <property type="term" value="C:cell surface"/>
    <property type="evidence" value="ECO:0007669"/>
    <property type="project" value="TreeGrafter"/>
</dbReference>
<evidence type="ECO:0000256" key="1">
    <source>
        <dbReference type="ARBA" id="ARBA00004370"/>
    </source>
</evidence>
<dbReference type="AlphaFoldDB" id="A0A8C3HEH1"/>
<dbReference type="InterPro" id="IPR003599">
    <property type="entry name" value="Ig_sub"/>
</dbReference>
<dbReference type="PANTHER" id="PTHR44991">
    <property type="entry name" value="IMMUNOGLOBULIN SUPERFAMILY MEMBER 5"/>
    <property type="match status" value="1"/>
</dbReference>
<dbReference type="Proteomes" id="UP000694380">
    <property type="component" value="Unplaced"/>
</dbReference>
<dbReference type="PANTHER" id="PTHR44991:SF1">
    <property type="entry name" value="IMMUNOGLOBULIN SUPERFAMILY MEMBER 5"/>
    <property type="match status" value="1"/>
</dbReference>
<dbReference type="GeneTree" id="ENSGT00940000163947"/>
<dbReference type="SUPFAM" id="SSF48726">
    <property type="entry name" value="Immunoglobulin"/>
    <property type="match status" value="2"/>
</dbReference>
<sequence>MDNFQKFIPVTFILFASLTGFGFGYSIIKGPVNATVLAGSEARFNCTVSQGWKIIIWLLNGNAVFTTTHAGGAVVTMPRFTQQNYTSGENFTSELIIHNVQQNDSGKIECSIQIGVSNSYAFLSVQVNGSLFIKDHNSAVRKNETIEIVCEALGWAPAPDMTWMINNSFVDKSRYVTNHSQGSNDLHNEVSTLTLTPMANETLTCLAYIEALPKPQNATVTLIVQDSLAENGNQEDSTRTRTIILAVTLSIGFLLLIIIIFIIIYCCLKNKESTYQKELRKVSTKKTNDGSVKTRRSSGNENSGYSPEDPVYTKQMPRIAPLPPMASNFYRTEEDLEVSSPSEISTHVRWQSSQVPRSSRSLPYHTSISPVHHLNHHRQQPKKQNYKRQQIRTPHLRIIYPRTLQSRSQHPHTRTLYRHKYQHRHQHPHTTAWHPRTQQLKSQHLQTNKQQIRSQHPQPRIHQPQGQQIKNPPARTKQFGGQQPQSRYQKSTG</sequence>
<dbReference type="FunFam" id="2.60.40.10:FF:001503">
    <property type="entry name" value="Immunoglobulin superfamily member 5"/>
    <property type="match status" value="1"/>
</dbReference>